<dbReference type="InterPro" id="IPR041599">
    <property type="entry name" value="Gp138_N"/>
</dbReference>
<evidence type="ECO:0000259" key="1">
    <source>
        <dbReference type="Pfam" id="PF18352"/>
    </source>
</evidence>
<proteinExistence type="predicted"/>
<keyword evidence="3" id="KW-1185">Reference proteome</keyword>
<dbReference type="Pfam" id="PF18352">
    <property type="entry name" value="Gp138_N"/>
    <property type="match status" value="1"/>
</dbReference>
<sequence>MSDLIALINKQITDQNDEQDQCFLARVIRVNNAQLTVDVEMLTLRYDADGETQDDVPVLGVPLVMPSSSTSAITFPVQVGDTVVCVVSQTSIDNYKTSTSNADVPTRVNDYRRFNAQDALAYPYCKRSNNPALRTLDHDPNDVVITHNIGTGNECSFILKADGNVEVTSPFAVKVKAKDIELEAENSLSMKAQTMTIQVPNTTWTGNYTVTGEATFNGIPFSTHKHTGVTPGSGTTAAPVV</sequence>
<dbReference type="EMBL" id="PHHE01000001">
    <property type="protein sequence ID" value="PKA72884.1"/>
    <property type="molecule type" value="Genomic_DNA"/>
</dbReference>
<evidence type="ECO:0000313" key="2">
    <source>
        <dbReference type="EMBL" id="PKA72884.1"/>
    </source>
</evidence>
<dbReference type="InterPro" id="IPR044033">
    <property type="entry name" value="GpV-like_apex"/>
</dbReference>
<dbReference type="InterPro" id="IPR037026">
    <property type="entry name" value="Vgr_OB-fold_dom_sf"/>
</dbReference>
<reference evidence="2 3" key="1">
    <citation type="submission" date="2017-11" db="EMBL/GenBank/DDBJ databases">
        <title>Genome sequencing of a diverse group of Pseudomonas species.</title>
        <authorList>
            <person name="Loper J."/>
        </authorList>
    </citation>
    <scope>NUCLEOTIDE SEQUENCE [LARGE SCALE GENOMIC DNA]</scope>
    <source>
        <strain evidence="2 3">LMG 25716</strain>
    </source>
</reference>
<organism evidence="2 3">
    <name type="scientific">Pseudomonas baetica</name>
    <dbReference type="NCBI Taxonomy" id="674054"/>
    <lineage>
        <taxon>Bacteria</taxon>
        <taxon>Pseudomonadati</taxon>
        <taxon>Pseudomonadota</taxon>
        <taxon>Gammaproteobacteria</taxon>
        <taxon>Pseudomonadales</taxon>
        <taxon>Pseudomonadaceae</taxon>
        <taxon>Pseudomonas</taxon>
    </lineage>
</organism>
<comment type="caution">
    <text evidence="2">The sequence shown here is derived from an EMBL/GenBank/DDBJ whole genome shotgun (WGS) entry which is preliminary data.</text>
</comment>
<dbReference type="Gene3D" id="2.40.50.230">
    <property type="entry name" value="Gp5 N-terminal domain"/>
    <property type="match status" value="1"/>
</dbReference>
<gene>
    <name evidence="2" type="ORF">ATI02_5985</name>
</gene>
<evidence type="ECO:0000313" key="3">
    <source>
        <dbReference type="Proteomes" id="UP000232455"/>
    </source>
</evidence>
<accession>A0ABX4Q7W3</accession>
<dbReference type="RefSeq" id="WP_100848143.1">
    <property type="nucleotide sequence ID" value="NZ_PHHE01000001.1"/>
</dbReference>
<name>A0ABX4Q7W3_9PSED</name>
<dbReference type="Pfam" id="PF18946">
    <property type="entry name" value="Apex"/>
    <property type="match status" value="1"/>
</dbReference>
<feature type="domain" description="Phage protein Gp138 N-terminal" evidence="1">
    <location>
        <begin position="26"/>
        <end position="122"/>
    </location>
</feature>
<dbReference type="Proteomes" id="UP000232455">
    <property type="component" value="Unassembled WGS sequence"/>
</dbReference>
<protein>
    <recommendedName>
        <fullName evidence="1">Phage protein Gp138 N-terminal domain-containing protein</fullName>
    </recommendedName>
</protein>